<feature type="compositionally biased region" description="Polar residues" evidence="1">
    <location>
        <begin position="13"/>
        <end position="24"/>
    </location>
</feature>
<dbReference type="AlphaFoldDB" id="A0A6A6GZ07"/>
<dbReference type="EMBL" id="ML991832">
    <property type="protein sequence ID" value="KAF2231054.1"/>
    <property type="molecule type" value="Genomic_DNA"/>
</dbReference>
<proteinExistence type="predicted"/>
<evidence type="ECO:0000313" key="3">
    <source>
        <dbReference type="Proteomes" id="UP000800092"/>
    </source>
</evidence>
<name>A0A6A6GZ07_VIRVR</name>
<accession>A0A6A6GZ07</accession>
<gene>
    <name evidence="2" type="ORF">EV356DRAFT_507850</name>
</gene>
<feature type="compositionally biased region" description="Polar residues" evidence="1">
    <location>
        <begin position="96"/>
        <end position="110"/>
    </location>
</feature>
<evidence type="ECO:0000256" key="1">
    <source>
        <dbReference type="SAM" id="MobiDB-lite"/>
    </source>
</evidence>
<keyword evidence="3" id="KW-1185">Reference proteome</keyword>
<feature type="region of interest" description="Disordered" evidence="1">
    <location>
        <begin position="1"/>
        <end position="110"/>
    </location>
</feature>
<protein>
    <submittedName>
        <fullName evidence="2">Uncharacterized protein</fullName>
    </submittedName>
</protein>
<sequence>MSSRNLADEGLASSFQDNSSNDLWTNEGEQEIIFNCQKLQSTPAPPSTSTSTSPPTHPPPPSHAENASSPPTPPRPSGPTAQDDTRRPAGWGRPRTSATSCINPSINASV</sequence>
<reference evidence="2" key="1">
    <citation type="journal article" date="2020" name="Stud. Mycol.">
        <title>101 Dothideomycetes genomes: a test case for predicting lifestyles and emergence of pathogens.</title>
        <authorList>
            <person name="Haridas S."/>
            <person name="Albert R."/>
            <person name="Binder M."/>
            <person name="Bloem J."/>
            <person name="Labutti K."/>
            <person name="Salamov A."/>
            <person name="Andreopoulos B."/>
            <person name="Baker S."/>
            <person name="Barry K."/>
            <person name="Bills G."/>
            <person name="Bluhm B."/>
            <person name="Cannon C."/>
            <person name="Castanera R."/>
            <person name="Culley D."/>
            <person name="Daum C."/>
            <person name="Ezra D."/>
            <person name="Gonzalez J."/>
            <person name="Henrissat B."/>
            <person name="Kuo A."/>
            <person name="Liang C."/>
            <person name="Lipzen A."/>
            <person name="Lutzoni F."/>
            <person name="Magnuson J."/>
            <person name="Mondo S."/>
            <person name="Nolan M."/>
            <person name="Ohm R."/>
            <person name="Pangilinan J."/>
            <person name="Park H.-J."/>
            <person name="Ramirez L."/>
            <person name="Alfaro M."/>
            <person name="Sun H."/>
            <person name="Tritt A."/>
            <person name="Yoshinaga Y."/>
            <person name="Zwiers L.-H."/>
            <person name="Turgeon B."/>
            <person name="Goodwin S."/>
            <person name="Spatafora J."/>
            <person name="Crous P."/>
            <person name="Grigoriev I."/>
        </authorList>
    </citation>
    <scope>NUCLEOTIDE SEQUENCE</scope>
    <source>
        <strain evidence="2">Tuck. ex Michener</strain>
    </source>
</reference>
<dbReference type="Proteomes" id="UP000800092">
    <property type="component" value="Unassembled WGS sequence"/>
</dbReference>
<evidence type="ECO:0000313" key="2">
    <source>
        <dbReference type="EMBL" id="KAF2231054.1"/>
    </source>
</evidence>
<organism evidence="2 3">
    <name type="scientific">Viridothelium virens</name>
    <name type="common">Speckled blister lichen</name>
    <name type="synonym">Trypethelium virens</name>
    <dbReference type="NCBI Taxonomy" id="1048519"/>
    <lineage>
        <taxon>Eukaryota</taxon>
        <taxon>Fungi</taxon>
        <taxon>Dikarya</taxon>
        <taxon>Ascomycota</taxon>
        <taxon>Pezizomycotina</taxon>
        <taxon>Dothideomycetes</taxon>
        <taxon>Dothideomycetes incertae sedis</taxon>
        <taxon>Trypetheliales</taxon>
        <taxon>Trypetheliaceae</taxon>
        <taxon>Viridothelium</taxon>
    </lineage>
</organism>
<feature type="non-terminal residue" evidence="2">
    <location>
        <position position="110"/>
    </location>
</feature>